<proteinExistence type="predicted"/>
<dbReference type="Proteomes" id="UP000299102">
    <property type="component" value="Unassembled WGS sequence"/>
</dbReference>
<gene>
    <name evidence="1" type="ORF">EVAR_92836_1</name>
</gene>
<evidence type="ECO:0000313" key="1">
    <source>
        <dbReference type="EMBL" id="GBP11297.1"/>
    </source>
</evidence>
<dbReference type="EMBL" id="BGZK01000046">
    <property type="protein sequence ID" value="GBP11297.1"/>
    <property type="molecule type" value="Genomic_DNA"/>
</dbReference>
<protein>
    <submittedName>
        <fullName evidence="1">Uncharacterized protein</fullName>
    </submittedName>
</protein>
<comment type="caution">
    <text evidence="1">The sequence shown here is derived from an EMBL/GenBank/DDBJ whole genome shotgun (WGS) entry which is preliminary data.</text>
</comment>
<keyword evidence="2" id="KW-1185">Reference proteome</keyword>
<organism evidence="1 2">
    <name type="scientific">Eumeta variegata</name>
    <name type="common">Bagworm moth</name>
    <name type="synonym">Eumeta japonica</name>
    <dbReference type="NCBI Taxonomy" id="151549"/>
    <lineage>
        <taxon>Eukaryota</taxon>
        <taxon>Metazoa</taxon>
        <taxon>Ecdysozoa</taxon>
        <taxon>Arthropoda</taxon>
        <taxon>Hexapoda</taxon>
        <taxon>Insecta</taxon>
        <taxon>Pterygota</taxon>
        <taxon>Neoptera</taxon>
        <taxon>Endopterygota</taxon>
        <taxon>Lepidoptera</taxon>
        <taxon>Glossata</taxon>
        <taxon>Ditrysia</taxon>
        <taxon>Tineoidea</taxon>
        <taxon>Psychidae</taxon>
        <taxon>Oiketicinae</taxon>
        <taxon>Eumeta</taxon>
    </lineage>
</organism>
<sequence>MDFRARSIPFDFFTLITYLILELTTPERIGVLAGNVAPLRQSKPIWICLCRGRGRVFYVHTSGHTFDCTPDPTSVLDLSSGLVSVPVRLAIQFRSDSILVPFAILCPAPL</sequence>
<reference evidence="1 2" key="1">
    <citation type="journal article" date="2019" name="Commun. Biol.">
        <title>The bagworm genome reveals a unique fibroin gene that provides high tensile strength.</title>
        <authorList>
            <person name="Kono N."/>
            <person name="Nakamura H."/>
            <person name="Ohtoshi R."/>
            <person name="Tomita M."/>
            <person name="Numata K."/>
            <person name="Arakawa K."/>
        </authorList>
    </citation>
    <scope>NUCLEOTIDE SEQUENCE [LARGE SCALE GENOMIC DNA]</scope>
</reference>
<evidence type="ECO:0000313" key="2">
    <source>
        <dbReference type="Proteomes" id="UP000299102"/>
    </source>
</evidence>
<name>A0A4C1TD25_EUMVA</name>
<accession>A0A4C1TD25</accession>
<dbReference type="AlphaFoldDB" id="A0A4C1TD25"/>